<gene>
    <name evidence="8" type="ORF">JIN87_01655</name>
</gene>
<feature type="binding site" evidence="7">
    <location>
        <position position="113"/>
    </location>
    <ligand>
        <name>Mg(2+)</name>
        <dbReference type="ChEBI" id="CHEBI:18420"/>
    </ligand>
</feature>
<dbReference type="GO" id="GO:0016788">
    <property type="term" value="F:hydrolase activity, acting on ester bonds"/>
    <property type="evidence" value="ECO:0007669"/>
    <property type="project" value="InterPro"/>
</dbReference>
<keyword evidence="9" id="KW-1185">Reference proteome</keyword>
<dbReference type="InterPro" id="IPR023214">
    <property type="entry name" value="HAD_sf"/>
</dbReference>
<dbReference type="PANTHER" id="PTHR21485:SF3">
    <property type="entry name" value="N-ACYLNEURAMINATE CYTIDYLYLTRANSFERASE"/>
    <property type="match status" value="1"/>
</dbReference>
<keyword evidence="6 7" id="KW-0460">Magnesium</keyword>
<comment type="similarity">
    <text evidence="2">Belongs to the KdsC family.</text>
</comment>
<dbReference type="InterPro" id="IPR050793">
    <property type="entry name" value="CMP-NeuNAc_synthase"/>
</dbReference>
<evidence type="ECO:0000256" key="3">
    <source>
        <dbReference type="ARBA" id="ARBA00011881"/>
    </source>
</evidence>
<evidence type="ECO:0000313" key="8">
    <source>
        <dbReference type="EMBL" id="MBK1875550.1"/>
    </source>
</evidence>
<reference evidence="8" key="1">
    <citation type="submission" date="2021-01" db="EMBL/GenBank/DDBJ databases">
        <title>Modified the classification status of verrucomicrobia.</title>
        <authorList>
            <person name="Feng X."/>
        </authorList>
    </citation>
    <scope>NUCLEOTIDE SEQUENCE</scope>
    <source>
        <strain evidence="8">KCTC 13126</strain>
    </source>
</reference>
<dbReference type="RefSeq" id="WP_200353766.1">
    <property type="nucleotide sequence ID" value="NZ_JAENIL010000002.1"/>
</dbReference>
<dbReference type="SUPFAM" id="SSF56784">
    <property type="entry name" value="HAD-like"/>
    <property type="match status" value="1"/>
</dbReference>
<dbReference type="GO" id="GO:0046872">
    <property type="term" value="F:metal ion binding"/>
    <property type="evidence" value="ECO:0007669"/>
    <property type="project" value="UniProtKB-KW"/>
</dbReference>
<dbReference type="SFLD" id="SFLDS00003">
    <property type="entry name" value="Haloacid_Dehalogenase"/>
    <property type="match status" value="1"/>
</dbReference>
<feature type="binding site" evidence="7">
    <location>
        <position position="22"/>
    </location>
    <ligand>
        <name>substrate</name>
    </ligand>
</feature>
<dbReference type="FunFam" id="3.40.50.1000:FF:000029">
    <property type="entry name" value="3-deoxy-D-manno-octulosonate 8-phosphate phosphatase KdsC"/>
    <property type="match status" value="1"/>
</dbReference>
<feature type="binding site" evidence="7">
    <location>
        <position position="20"/>
    </location>
    <ligand>
        <name>Mg(2+)</name>
        <dbReference type="ChEBI" id="CHEBI:18420"/>
    </ligand>
</feature>
<dbReference type="NCBIfam" id="TIGR01670">
    <property type="entry name" value="KdsC-phosphatas"/>
    <property type="match status" value="1"/>
</dbReference>
<proteinExistence type="inferred from homology"/>
<sequence>MPNTSTNSLDWSAIKVFAMDVDGILTDGTIYTHSDGTEAKRFSIIDGLGLARLRDAGIILAWISGRHSESTTVRAKELKIPHLVQGKLDKVTGLKDLLTELELEPHQAVYMGDDVIDVDAIKHAGIGVTVPEAQEEALAVADYVTTKTGGNGAVREVCNHIYKALKSAQE</sequence>
<dbReference type="PANTHER" id="PTHR21485">
    <property type="entry name" value="HAD SUPERFAMILY MEMBERS CMAS AND KDSC"/>
    <property type="match status" value="1"/>
</dbReference>
<keyword evidence="5 8" id="KW-0378">Hydrolase</keyword>
<name>A0A934RUB1_9BACT</name>
<dbReference type="InterPro" id="IPR010023">
    <property type="entry name" value="KdsC_fam"/>
</dbReference>
<comment type="cofactor">
    <cofactor evidence="1 7">
        <name>Mg(2+)</name>
        <dbReference type="ChEBI" id="CHEBI:18420"/>
    </cofactor>
</comment>
<dbReference type="Pfam" id="PF08282">
    <property type="entry name" value="Hydrolase_3"/>
    <property type="match status" value="1"/>
</dbReference>
<dbReference type="Gene3D" id="3.40.50.1000">
    <property type="entry name" value="HAD superfamily/HAD-like"/>
    <property type="match status" value="1"/>
</dbReference>
<dbReference type="PIRSF" id="PIRSF006118">
    <property type="entry name" value="KDO8-P_Ptase"/>
    <property type="match status" value="1"/>
</dbReference>
<keyword evidence="4 7" id="KW-0479">Metal-binding</keyword>
<dbReference type="Proteomes" id="UP000617628">
    <property type="component" value="Unassembled WGS sequence"/>
</dbReference>
<evidence type="ECO:0000313" key="9">
    <source>
        <dbReference type="Proteomes" id="UP000617628"/>
    </source>
</evidence>
<organism evidence="8 9">
    <name type="scientific">Pelagicoccus mobilis</name>
    <dbReference type="NCBI Taxonomy" id="415221"/>
    <lineage>
        <taxon>Bacteria</taxon>
        <taxon>Pseudomonadati</taxon>
        <taxon>Verrucomicrobiota</taxon>
        <taxon>Opitutia</taxon>
        <taxon>Puniceicoccales</taxon>
        <taxon>Pelagicoccaceae</taxon>
        <taxon>Pelagicoccus</taxon>
    </lineage>
</organism>
<evidence type="ECO:0000256" key="5">
    <source>
        <dbReference type="ARBA" id="ARBA00022801"/>
    </source>
</evidence>
<accession>A0A934RUB1</accession>
<evidence type="ECO:0000256" key="4">
    <source>
        <dbReference type="ARBA" id="ARBA00022723"/>
    </source>
</evidence>
<protein>
    <submittedName>
        <fullName evidence="8">HAD hydrolase family protein</fullName>
    </submittedName>
</protein>
<dbReference type="GO" id="GO:0008781">
    <property type="term" value="F:N-acylneuraminate cytidylyltransferase activity"/>
    <property type="evidence" value="ECO:0007669"/>
    <property type="project" value="TreeGrafter"/>
</dbReference>
<comment type="subunit">
    <text evidence="3">Homotetramer.</text>
</comment>
<dbReference type="InterPro" id="IPR036412">
    <property type="entry name" value="HAD-like_sf"/>
</dbReference>
<evidence type="ECO:0000256" key="6">
    <source>
        <dbReference type="ARBA" id="ARBA00022842"/>
    </source>
</evidence>
<evidence type="ECO:0000256" key="1">
    <source>
        <dbReference type="ARBA" id="ARBA00001946"/>
    </source>
</evidence>
<dbReference type="SFLD" id="SFLDG01138">
    <property type="entry name" value="C1.6.2:_Deoxy-d-mannose-octulo"/>
    <property type="match status" value="1"/>
</dbReference>
<dbReference type="AlphaFoldDB" id="A0A934RUB1"/>
<dbReference type="EMBL" id="JAENIL010000002">
    <property type="protein sequence ID" value="MBK1875550.1"/>
    <property type="molecule type" value="Genomic_DNA"/>
</dbReference>
<dbReference type="SFLD" id="SFLDG01136">
    <property type="entry name" value="C1.6:_Phosphoserine_Phosphatas"/>
    <property type="match status" value="1"/>
</dbReference>
<evidence type="ECO:0000256" key="7">
    <source>
        <dbReference type="PIRSR" id="PIRSR006118-2"/>
    </source>
</evidence>
<comment type="caution">
    <text evidence="8">The sequence shown here is derived from an EMBL/GenBank/DDBJ whole genome shotgun (WGS) entry which is preliminary data.</text>
</comment>
<evidence type="ECO:0000256" key="2">
    <source>
        <dbReference type="ARBA" id="ARBA00005893"/>
    </source>
</evidence>